<evidence type="ECO:0000256" key="6">
    <source>
        <dbReference type="ARBA" id="ARBA00023136"/>
    </source>
</evidence>
<feature type="transmembrane region" description="Helical" evidence="7">
    <location>
        <begin position="260"/>
        <end position="285"/>
    </location>
</feature>
<dbReference type="PROSITE" id="PS50850">
    <property type="entry name" value="MFS"/>
    <property type="match status" value="1"/>
</dbReference>
<feature type="domain" description="Major facilitator superfamily (MFS) profile" evidence="8">
    <location>
        <begin position="31"/>
        <end position="437"/>
    </location>
</feature>
<evidence type="ECO:0000256" key="5">
    <source>
        <dbReference type="ARBA" id="ARBA00022989"/>
    </source>
</evidence>
<comment type="caution">
    <text evidence="9">The sequence shown here is derived from an EMBL/GenBank/DDBJ whole genome shotgun (WGS) entry which is preliminary data.</text>
</comment>
<accession>A0A7Y8AUN9</accession>
<evidence type="ECO:0000313" key="9">
    <source>
        <dbReference type="EMBL" id="NWD39826.1"/>
    </source>
</evidence>
<dbReference type="GO" id="GO:0022857">
    <property type="term" value="F:transmembrane transporter activity"/>
    <property type="evidence" value="ECO:0007669"/>
    <property type="project" value="InterPro"/>
</dbReference>
<evidence type="ECO:0000256" key="4">
    <source>
        <dbReference type="ARBA" id="ARBA00022692"/>
    </source>
</evidence>
<dbReference type="SUPFAM" id="SSF103473">
    <property type="entry name" value="MFS general substrate transporter"/>
    <property type="match status" value="1"/>
</dbReference>
<keyword evidence="6 7" id="KW-0472">Membrane</keyword>
<evidence type="ECO:0000256" key="1">
    <source>
        <dbReference type="ARBA" id="ARBA00004141"/>
    </source>
</evidence>
<dbReference type="AlphaFoldDB" id="A0A7Y8AUN9"/>
<evidence type="ECO:0000256" key="3">
    <source>
        <dbReference type="ARBA" id="ARBA00022448"/>
    </source>
</evidence>
<reference evidence="9 10" key="1">
    <citation type="submission" date="2020-04" db="EMBL/GenBank/DDBJ databases">
        <title>Molecular characterization of pseudomonads from Agaricus bisporus reveal novel blotch 2 pathogens in Western Europe.</title>
        <authorList>
            <person name="Taparia T."/>
            <person name="Krijger M."/>
            <person name="Haynes E."/>
            <person name="Elpinstone J.G."/>
            <person name="Noble R."/>
            <person name="Van Der Wolf J."/>
        </authorList>
    </citation>
    <scope>NUCLEOTIDE SEQUENCE [LARGE SCALE GENOMIC DNA]</scope>
    <source>
        <strain evidence="9 10">IPO3746</strain>
    </source>
</reference>
<sequence>MSTVVTGYSDSVSPGSISFDDAPLRRVHVKAIAGGMGGQFTDGFIIGMIGIALSMAAGDLHLNNFWTGLIAAGSLLGILFGSLLAGSVVDRIGRKGIYNQTIWVFAVAAVLQYFVTSPEQLLVLRLVLGLAIGADYAVSLSLVSELAPKRHRGRIMSAVMIAWVAGFVFAYFAGVLIENMGEGAWRWALASSLIPALMTLLIRMGTPESPLWLISKGRRQEAQAIVKQHMGADIALPEQGAVQKNAGWAQLFSRAWRKNAFVGAAFYFCQVIPFFALGTFIPRVLEAIKVENTEAGSIIYNIFLFVGILAGFWIVDKISRRVFLIGSFYFCAAVLLVLTLWAGMPPMLAVVLFSAFAVVMSGCTVLEYAYLPELFPTELRASGIGFSVAISRLGAAGGTFLLPIVMETHGVQATLGICIGALVLGGVICQAFAPEPARA</sequence>
<keyword evidence="3" id="KW-0813">Transport</keyword>
<protein>
    <submittedName>
        <fullName evidence="9">MFS transporter</fullName>
    </submittedName>
</protein>
<evidence type="ECO:0000256" key="2">
    <source>
        <dbReference type="ARBA" id="ARBA00010992"/>
    </source>
</evidence>
<gene>
    <name evidence="9" type="ORF">HX787_28595</name>
</gene>
<keyword evidence="4 7" id="KW-0812">Transmembrane</keyword>
<dbReference type="PANTHER" id="PTHR23511">
    <property type="entry name" value="SYNAPTIC VESICLE GLYCOPROTEIN 2"/>
    <property type="match status" value="1"/>
</dbReference>
<evidence type="ECO:0000259" key="8">
    <source>
        <dbReference type="PROSITE" id="PS50850"/>
    </source>
</evidence>
<dbReference type="PROSITE" id="PS00217">
    <property type="entry name" value="SUGAR_TRANSPORT_2"/>
    <property type="match status" value="1"/>
</dbReference>
<comment type="similarity">
    <text evidence="2">Belongs to the major facilitator superfamily. Sugar transporter (TC 2.A.1.1) family.</text>
</comment>
<feature type="transmembrane region" description="Helical" evidence="7">
    <location>
        <begin position="322"/>
        <end position="342"/>
    </location>
</feature>
<feature type="transmembrane region" description="Helical" evidence="7">
    <location>
        <begin position="31"/>
        <end position="53"/>
    </location>
</feature>
<comment type="subcellular location">
    <subcellularLocation>
        <location evidence="1">Membrane</location>
        <topology evidence="1">Multi-pass membrane protein</topology>
    </subcellularLocation>
</comment>
<dbReference type="CDD" id="cd17316">
    <property type="entry name" value="MFS_SV2_like"/>
    <property type="match status" value="1"/>
</dbReference>
<proteinExistence type="inferred from homology"/>
<evidence type="ECO:0000313" key="10">
    <source>
        <dbReference type="Proteomes" id="UP000549134"/>
    </source>
</evidence>
<feature type="transmembrane region" description="Helical" evidence="7">
    <location>
        <begin position="297"/>
        <end position="315"/>
    </location>
</feature>
<feature type="transmembrane region" description="Helical" evidence="7">
    <location>
        <begin position="97"/>
        <end position="115"/>
    </location>
</feature>
<dbReference type="InterPro" id="IPR020846">
    <property type="entry name" value="MFS_dom"/>
</dbReference>
<dbReference type="InterPro" id="IPR005829">
    <property type="entry name" value="Sugar_transporter_CS"/>
</dbReference>
<dbReference type="PANTHER" id="PTHR23511:SF34">
    <property type="entry name" value="SYNAPTIC VESICLE GLYCOPROTEIN 2"/>
    <property type="match status" value="1"/>
</dbReference>
<dbReference type="InterPro" id="IPR005828">
    <property type="entry name" value="MFS_sugar_transport-like"/>
</dbReference>
<dbReference type="RefSeq" id="WP_051032813.1">
    <property type="nucleotide sequence ID" value="NZ_CP020369.1"/>
</dbReference>
<dbReference type="InterPro" id="IPR036259">
    <property type="entry name" value="MFS_trans_sf"/>
</dbReference>
<dbReference type="EMBL" id="JACAQK010000031">
    <property type="protein sequence ID" value="NWD39826.1"/>
    <property type="molecule type" value="Genomic_DNA"/>
</dbReference>
<feature type="transmembrane region" description="Helical" evidence="7">
    <location>
        <begin position="348"/>
        <end position="371"/>
    </location>
</feature>
<dbReference type="Proteomes" id="UP000549134">
    <property type="component" value="Unassembled WGS sequence"/>
</dbReference>
<keyword evidence="5 7" id="KW-1133">Transmembrane helix</keyword>
<feature type="transmembrane region" description="Helical" evidence="7">
    <location>
        <begin position="155"/>
        <end position="177"/>
    </location>
</feature>
<dbReference type="Gene3D" id="1.20.1250.20">
    <property type="entry name" value="MFS general substrate transporter like domains"/>
    <property type="match status" value="1"/>
</dbReference>
<feature type="transmembrane region" description="Helical" evidence="7">
    <location>
        <begin position="65"/>
        <end position="85"/>
    </location>
</feature>
<dbReference type="GO" id="GO:0016020">
    <property type="term" value="C:membrane"/>
    <property type="evidence" value="ECO:0007669"/>
    <property type="project" value="UniProtKB-SubCell"/>
</dbReference>
<dbReference type="Pfam" id="PF00083">
    <property type="entry name" value="Sugar_tr"/>
    <property type="match status" value="1"/>
</dbReference>
<feature type="transmembrane region" description="Helical" evidence="7">
    <location>
        <begin position="121"/>
        <end position="143"/>
    </location>
</feature>
<evidence type="ECO:0000256" key="7">
    <source>
        <dbReference type="SAM" id="Phobius"/>
    </source>
</evidence>
<dbReference type="GeneID" id="55848769"/>
<name>A0A7Y8AUN9_PSETO</name>
<feature type="transmembrane region" description="Helical" evidence="7">
    <location>
        <begin position="411"/>
        <end position="433"/>
    </location>
</feature>
<organism evidence="9 10">
    <name type="scientific">Pseudomonas tolaasii</name>
    <dbReference type="NCBI Taxonomy" id="29442"/>
    <lineage>
        <taxon>Bacteria</taxon>
        <taxon>Pseudomonadati</taxon>
        <taxon>Pseudomonadota</taxon>
        <taxon>Gammaproteobacteria</taxon>
        <taxon>Pseudomonadales</taxon>
        <taxon>Pseudomonadaceae</taxon>
        <taxon>Pseudomonas</taxon>
    </lineage>
</organism>
<feature type="transmembrane region" description="Helical" evidence="7">
    <location>
        <begin position="383"/>
        <end position="405"/>
    </location>
</feature>